<protein>
    <submittedName>
        <fullName evidence="4">Ketose-bisphosphate aldolase</fullName>
    </submittedName>
</protein>
<keyword evidence="3" id="KW-0479">Metal-binding</keyword>
<accession>A0A2N7ARG7</accession>
<dbReference type="EMBL" id="NIPR01000061">
    <property type="protein sequence ID" value="PMD67951.1"/>
    <property type="molecule type" value="Genomic_DNA"/>
</dbReference>
<keyword evidence="3" id="KW-0862">Zinc</keyword>
<feature type="binding site" evidence="3">
    <location>
        <position position="207"/>
    </location>
    <ligand>
        <name>Zn(2+)</name>
        <dbReference type="ChEBI" id="CHEBI:29105"/>
        <label>1</label>
        <note>catalytic</note>
    </ligand>
</feature>
<evidence type="ECO:0000313" key="4">
    <source>
        <dbReference type="EMBL" id="PMD67951.1"/>
    </source>
</evidence>
<dbReference type="PROSITE" id="PS00602">
    <property type="entry name" value="ALDOLASE_CLASS_II_1"/>
    <property type="match status" value="1"/>
</dbReference>
<feature type="binding site" evidence="3">
    <location>
        <position position="133"/>
    </location>
    <ligand>
        <name>Zn(2+)</name>
        <dbReference type="ChEBI" id="CHEBI:29105"/>
        <label>2</label>
    </ligand>
</feature>
<feature type="binding site" evidence="3">
    <location>
        <position position="82"/>
    </location>
    <ligand>
        <name>Zn(2+)</name>
        <dbReference type="ChEBI" id="CHEBI:29105"/>
        <label>1</label>
        <note>catalytic</note>
    </ligand>
</feature>
<proteinExistence type="predicted"/>
<dbReference type="PIRSF" id="PIRSF001359">
    <property type="entry name" value="F_bP_aldolase_II"/>
    <property type="match status" value="1"/>
</dbReference>
<dbReference type="PANTHER" id="PTHR30304">
    <property type="entry name" value="D-TAGATOSE-1,6-BISPHOSPHATE ALDOLASE"/>
    <property type="match status" value="1"/>
</dbReference>
<dbReference type="GO" id="GO:0005975">
    <property type="term" value="P:carbohydrate metabolic process"/>
    <property type="evidence" value="ECO:0007669"/>
    <property type="project" value="InterPro"/>
</dbReference>
<name>A0A2N7ARG7_9LACO</name>
<dbReference type="GO" id="GO:0016832">
    <property type="term" value="F:aldehyde-lyase activity"/>
    <property type="evidence" value="ECO:0007669"/>
    <property type="project" value="InterPro"/>
</dbReference>
<gene>
    <name evidence="4" type="ORF">CBP76_11950</name>
</gene>
<organism evidence="4 5">
    <name type="scientific">Companilactobacillus nuruki</name>
    <dbReference type="NCBI Taxonomy" id="1993540"/>
    <lineage>
        <taxon>Bacteria</taxon>
        <taxon>Bacillati</taxon>
        <taxon>Bacillota</taxon>
        <taxon>Bacilli</taxon>
        <taxon>Lactobacillales</taxon>
        <taxon>Lactobacillaceae</taxon>
        <taxon>Companilactobacillus</taxon>
    </lineage>
</organism>
<comment type="caution">
    <text evidence="4">The sequence shown here is derived from an EMBL/GenBank/DDBJ whole genome shotgun (WGS) entry which is preliminary data.</text>
</comment>
<feature type="active site" description="Proton donor" evidence="1">
    <location>
        <position position="81"/>
    </location>
</feature>
<feature type="binding site" evidence="3">
    <location>
        <position position="178"/>
    </location>
    <ligand>
        <name>Zn(2+)</name>
        <dbReference type="ChEBI" id="CHEBI:29105"/>
        <label>1</label>
        <note>catalytic</note>
    </ligand>
</feature>
<feature type="binding site" evidence="3">
    <location>
        <position position="103"/>
    </location>
    <ligand>
        <name>Zn(2+)</name>
        <dbReference type="ChEBI" id="CHEBI:29105"/>
        <label>2</label>
    </ligand>
</feature>
<dbReference type="InterPro" id="IPR013785">
    <property type="entry name" value="Aldolase_TIM"/>
</dbReference>
<evidence type="ECO:0000256" key="3">
    <source>
        <dbReference type="PIRSR" id="PIRSR001359-3"/>
    </source>
</evidence>
<feature type="binding site" evidence="2">
    <location>
        <begin position="208"/>
        <end position="210"/>
    </location>
    <ligand>
        <name>dihydroxyacetone phosphate</name>
        <dbReference type="ChEBI" id="CHEBI:57642"/>
    </ligand>
</feature>
<dbReference type="AlphaFoldDB" id="A0A2N7ARG7"/>
<sequence>MVLVSSKYLVDKAYENHFAVGAFNVGNSEFVKNILSVAEELRSPVILQVHPFEYDLMGSNIVGYIREMAMTSNVPVAVHLDHGRDINDVMRAIRDQMNSVMIDTSGLSFDGNLKATKQTVDLAHRVGVAVEAELGSIGNRNASAENNMGRVYTDPDSAKQFVEATGVDDLAVAIGTVHGPYPSGDNDIKIDKLDALNEALKMPLVLHGGSNNPDEKIREAVAHGIAKVNISTDIKMPFYHAIKDTVLANPNDYEPWLMTPEADEAQKKVVREKMQLFSSNGKADLYFADSIHLKPLYPYECDIVDKIIYDQQPDECLVTQK</sequence>
<dbReference type="GO" id="GO:0008270">
    <property type="term" value="F:zinc ion binding"/>
    <property type="evidence" value="ECO:0007669"/>
    <property type="project" value="InterPro"/>
</dbReference>
<evidence type="ECO:0000256" key="1">
    <source>
        <dbReference type="PIRSR" id="PIRSR001359-1"/>
    </source>
</evidence>
<dbReference type="Pfam" id="PF01116">
    <property type="entry name" value="F_bP_aldolase"/>
    <property type="match status" value="1"/>
</dbReference>
<dbReference type="InterPro" id="IPR050246">
    <property type="entry name" value="Class_II_FBP_aldolase"/>
</dbReference>
<dbReference type="RefSeq" id="WP_102197084.1">
    <property type="nucleotide sequence ID" value="NZ_NIPR01000061.1"/>
</dbReference>
<comment type="cofactor">
    <cofactor evidence="3">
        <name>Zn(2+)</name>
        <dbReference type="ChEBI" id="CHEBI:29105"/>
    </cofactor>
    <text evidence="3">Binds 2 Zn(2+) ions per subunit. One is catalytic and the other provides a structural contribution.</text>
</comment>
<dbReference type="OrthoDB" id="9803995at2"/>
<dbReference type="PANTHER" id="PTHR30304:SF0">
    <property type="entry name" value="D-TAGATOSE-1,6-BISPHOSPHATE ALDOLASE SUBUNIT GATY-RELATED"/>
    <property type="match status" value="1"/>
</dbReference>
<evidence type="ECO:0000256" key="2">
    <source>
        <dbReference type="PIRSR" id="PIRSR001359-2"/>
    </source>
</evidence>
<evidence type="ECO:0000313" key="5">
    <source>
        <dbReference type="Proteomes" id="UP000235649"/>
    </source>
</evidence>
<feature type="binding site" evidence="2">
    <location>
        <begin position="229"/>
        <end position="232"/>
    </location>
    <ligand>
        <name>dihydroxyacetone phosphate</name>
        <dbReference type="ChEBI" id="CHEBI:57642"/>
    </ligand>
</feature>
<dbReference type="Gene3D" id="3.20.20.70">
    <property type="entry name" value="Aldolase class I"/>
    <property type="match status" value="1"/>
</dbReference>
<dbReference type="SUPFAM" id="SSF51569">
    <property type="entry name" value="Aldolase"/>
    <property type="match status" value="1"/>
</dbReference>
<keyword evidence="5" id="KW-1185">Reference proteome</keyword>
<feature type="binding site" evidence="2">
    <location>
        <position position="179"/>
    </location>
    <ligand>
        <name>dihydroxyacetone phosphate</name>
        <dbReference type="ChEBI" id="CHEBI:57642"/>
    </ligand>
</feature>
<reference evidence="4 5" key="1">
    <citation type="submission" date="2017-05" db="EMBL/GenBank/DDBJ databases">
        <title>Lactobacillus nurukis nov., sp. nov., isolated from nuruk.</title>
        <authorList>
            <person name="Kim S.-J."/>
        </authorList>
    </citation>
    <scope>NUCLEOTIDE SEQUENCE [LARGE SCALE GENOMIC DNA]</scope>
    <source>
        <strain evidence="4 5">SYF10-1a</strain>
    </source>
</reference>
<dbReference type="CDD" id="cd00947">
    <property type="entry name" value="TBP_aldolase_IIB"/>
    <property type="match status" value="1"/>
</dbReference>
<dbReference type="NCBIfam" id="TIGR00167">
    <property type="entry name" value="cbbA"/>
    <property type="match status" value="1"/>
</dbReference>
<dbReference type="InterPro" id="IPR000771">
    <property type="entry name" value="FBA_II"/>
</dbReference>
<dbReference type="Proteomes" id="UP000235649">
    <property type="component" value="Unassembled WGS sequence"/>
</dbReference>